<protein>
    <submittedName>
        <fullName evidence="1">Uncharacterized protein</fullName>
    </submittedName>
</protein>
<accession>A0A1G2QMZ5</accession>
<dbReference type="Proteomes" id="UP000177140">
    <property type="component" value="Unassembled WGS sequence"/>
</dbReference>
<name>A0A1G2QMZ5_9BACT</name>
<gene>
    <name evidence="1" type="ORF">A2556_02970</name>
</gene>
<reference evidence="1 2" key="1">
    <citation type="journal article" date="2016" name="Nat. Commun.">
        <title>Thousands of microbial genomes shed light on interconnected biogeochemical processes in an aquifer system.</title>
        <authorList>
            <person name="Anantharaman K."/>
            <person name="Brown C.T."/>
            <person name="Hug L.A."/>
            <person name="Sharon I."/>
            <person name="Castelle C.J."/>
            <person name="Probst A.J."/>
            <person name="Thomas B.C."/>
            <person name="Singh A."/>
            <person name="Wilkins M.J."/>
            <person name="Karaoz U."/>
            <person name="Brodie E.L."/>
            <person name="Williams K.H."/>
            <person name="Hubbard S.S."/>
            <person name="Banfield J.F."/>
        </authorList>
    </citation>
    <scope>NUCLEOTIDE SEQUENCE [LARGE SCALE GENOMIC DNA]</scope>
</reference>
<dbReference type="AlphaFoldDB" id="A0A1G2QMZ5"/>
<evidence type="ECO:0000313" key="1">
    <source>
        <dbReference type="EMBL" id="OHA61990.1"/>
    </source>
</evidence>
<organism evidence="1 2">
    <name type="scientific">Candidatus Vogelbacteria bacterium RIFOXYD2_FULL_44_9</name>
    <dbReference type="NCBI Taxonomy" id="1802441"/>
    <lineage>
        <taxon>Bacteria</taxon>
        <taxon>Candidatus Vogeliibacteriota</taxon>
    </lineage>
</organism>
<dbReference type="EMBL" id="MHTM01000025">
    <property type="protein sequence ID" value="OHA61990.1"/>
    <property type="molecule type" value="Genomic_DNA"/>
</dbReference>
<sequence length="214" mass="24991">MTEGAPAEEKKSSIAKIIDRTKDYPGVGDFFREEMEDKFQKVEKLGIEREKTDFEKKFIETTLRYLPDFLRRYGQKDYLPLREDHVCLVDESLFADQFNKFSEEIKEVVGFGEVAAVGGLWLADFQRVIVFSQYPDDLRKLPMIFHEMMHAESFDSREVVDLDQTQKVKKEQSRAVLDTKNLRELMLAFRPRRFGLSVLGIKDDKFGVKAISRC</sequence>
<proteinExistence type="predicted"/>
<evidence type="ECO:0000313" key="2">
    <source>
        <dbReference type="Proteomes" id="UP000177140"/>
    </source>
</evidence>
<comment type="caution">
    <text evidence="1">The sequence shown here is derived from an EMBL/GenBank/DDBJ whole genome shotgun (WGS) entry which is preliminary data.</text>
</comment>